<feature type="region of interest" description="Disordered" evidence="1">
    <location>
        <begin position="443"/>
        <end position="471"/>
    </location>
</feature>
<gene>
    <name evidence="4" type="ORF">ASPVEDRAFT_37461</name>
</gene>
<evidence type="ECO:0000256" key="1">
    <source>
        <dbReference type="SAM" id="MobiDB-lite"/>
    </source>
</evidence>
<reference evidence="5" key="1">
    <citation type="journal article" date="2017" name="Genome Biol.">
        <title>Comparative genomics reveals high biological diversity and specific adaptations in the industrially and medically important fungal genus Aspergillus.</title>
        <authorList>
            <person name="de Vries R.P."/>
            <person name="Riley R."/>
            <person name="Wiebenga A."/>
            <person name="Aguilar-Osorio G."/>
            <person name="Amillis S."/>
            <person name="Uchima C.A."/>
            <person name="Anderluh G."/>
            <person name="Asadollahi M."/>
            <person name="Askin M."/>
            <person name="Barry K."/>
            <person name="Battaglia E."/>
            <person name="Bayram O."/>
            <person name="Benocci T."/>
            <person name="Braus-Stromeyer S.A."/>
            <person name="Caldana C."/>
            <person name="Canovas D."/>
            <person name="Cerqueira G.C."/>
            <person name="Chen F."/>
            <person name="Chen W."/>
            <person name="Choi C."/>
            <person name="Clum A."/>
            <person name="Dos Santos R.A."/>
            <person name="Damasio A.R."/>
            <person name="Diallinas G."/>
            <person name="Emri T."/>
            <person name="Fekete E."/>
            <person name="Flipphi M."/>
            <person name="Freyberg S."/>
            <person name="Gallo A."/>
            <person name="Gournas C."/>
            <person name="Habgood R."/>
            <person name="Hainaut M."/>
            <person name="Harispe M.L."/>
            <person name="Henrissat B."/>
            <person name="Hilden K.S."/>
            <person name="Hope R."/>
            <person name="Hossain A."/>
            <person name="Karabika E."/>
            <person name="Karaffa L."/>
            <person name="Karanyi Z."/>
            <person name="Krasevec N."/>
            <person name="Kuo A."/>
            <person name="Kusch H."/>
            <person name="LaButti K."/>
            <person name="Lagendijk E.L."/>
            <person name="Lapidus A."/>
            <person name="Levasseur A."/>
            <person name="Lindquist E."/>
            <person name="Lipzen A."/>
            <person name="Logrieco A.F."/>
            <person name="MacCabe A."/>
            <person name="Maekelae M.R."/>
            <person name="Malavazi I."/>
            <person name="Melin P."/>
            <person name="Meyer V."/>
            <person name="Mielnichuk N."/>
            <person name="Miskei M."/>
            <person name="Molnar A.P."/>
            <person name="Mule G."/>
            <person name="Ngan C.Y."/>
            <person name="Orejas M."/>
            <person name="Orosz E."/>
            <person name="Ouedraogo J.P."/>
            <person name="Overkamp K.M."/>
            <person name="Park H.-S."/>
            <person name="Perrone G."/>
            <person name="Piumi F."/>
            <person name="Punt P.J."/>
            <person name="Ram A.F."/>
            <person name="Ramon A."/>
            <person name="Rauscher S."/>
            <person name="Record E."/>
            <person name="Riano-Pachon D.M."/>
            <person name="Robert V."/>
            <person name="Roehrig J."/>
            <person name="Ruller R."/>
            <person name="Salamov A."/>
            <person name="Salih N.S."/>
            <person name="Samson R.A."/>
            <person name="Sandor E."/>
            <person name="Sanguinetti M."/>
            <person name="Schuetze T."/>
            <person name="Sepcic K."/>
            <person name="Shelest E."/>
            <person name="Sherlock G."/>
            <person name="Sophianopoulou V."/>
            <person name="Squina F.M."/>
            <person name="Sun H."/>
            <person name="Susca A."/>
            <person name="Todd R.B."/>
            <person name="Tsang A."/>
            <person name="Unkles S.E."/>
            <person name="van de Wiele N."/>
            <person name="van Rossen-Uffink D."/>
            <person name="Oliveira J.V."/>
            <person name="Vesth T.C."/>
            <person name="Visser J."/>
            <person name="Yu J.-H."/>
            <person name="Zhou M."/>
            <person name="Andersen M.R."/>
            <person name="Archer D.B."/>
            <person name="Baker S.E."/>
            <person name="Benoit I."/>
            <person name="Brakhage A.A."/>
            <person name="Braus G.H."/>
            <person name="Fischer R."/>
            <person name="Frisvad J.C."/>
            <person name="Goldman G.H."/>
            <person name="Houbraken J."/>
            <person name="Oakley B."/>
            <person name="Pocsi I."/>
            <person name="Scazzocchio C."/>
            <person name="Seiboth B."/>
            <person name="vanKuyk P.A."/>
            <person name="Wortman J."/>
            <person name="Dyer P.S."/>
            <person name="Grigoriev I.V."/>
        </authorList>
    </citation>
    <scope>NUCLEOTIDE SEQUENCE [LARGE SCALE GENOMIC DNA]</scope>
    <source>
        <strain evidence="5">CBS 583.65</strain>
    </source>
</reference>
<evidence type="ECO:0000313" key="5">
    <source>
        <dbReference type="Proteomes" id="UP000184073"/>
    </source>
</evidence>
<evidence type="ECO:0000313" key="4">
    <source>
        <dbReference type="EMBL" id="OJI98019.1"/>
    </source>
</evidence>
<dbReference type="PANTHER" id="PTHR34814:SF2">
    <property type="entry name" value="DUF3533 DOMAIN-CONTAINING PROTEIN"/>
    <property type="match status" value="1"/>
</dbReference>
<keyword evidence="2" id="KW-0472">Membrane</keyword>
<dbReference type="RefSeq" id="XP_040663782.1">
    <property type="nucleotide sequence ID" value="XM_040811475.1"/>
</dbReference>
<dbReference type="GO" id="GO:0016020">
    <property type="term" value="C:membrane"/>
    <property type="evidence" value="ECO:0007669"/>
    <property type="project" value="TreeGrafter"/>
</dbReference>
<organism evidence="4 5">
    <name type="scientific">Aspergillus versicolor CBS 583.65</name>
    <dbReference type="NCBI Taxonomy" id="1036611"/>
    <lineage>
        <taxon>Eukaryota</taxon>
        <taxon>Fungi</taxon>
        <taxon>Dikarya</taxon>
        <taxon>Ascomycota</taxon>
        <taxon>Pezizomycotina</taxon>
        <taxon>Eurotiomycetes</taxon>
        <taxon>Eurotiomycetidae</taxon>
        <taxon>Eurotiales</taxon>
        <taxon>Aspergillaceae</taxon>
        <taxon>Aspergillus</taxon>
        <taxon>Aspergillus subgen. Nidulantes</taxon>
    </lineage>
</organism>
<dbReference type="InterPro" id="IPR053001">
    <property type="entry name" value="MNNG_permease-like"/>
</dbReference>
<feature type="transmembrane region" description="Helical" evidence="2">
    <location>
        <begin position="265"/>
        <end position="289"/>
    </location>
</feature>
<dbReference type="InterPro" id="IPR022703">
    <property type="entry name" value="DUF3533"/>
</dbReference>
<accession>A0A1L9P918</accession>
<name>A0A1L9P918_ASPVE</name>
<keyword evidence="2" id="KW-0812">Transmembrane</keyword>
<dbReference type="OrthoDB" id="2140105at2759"/>
<protein>
    <recommendedName>
        <fullName evidence="3">DUF3533 domain-containing protein</fullName>
    </recommendedName>
</protein>
<keyword evidence="5" id="KW-1185">Reference proteome</keyword>
<dbReference type="GeneID" id="63726986"/>
<sequence length="503" mass="56013">MKFYPRAREQRPSIHHASVRPRRLGVLKAAAINLVLLQLLFLGLFCYIFGSIFQQTTHIHNLTILFVDYDGGAIGDSVRSAYEKLQGPGFPSLIEHSTAEYPQPNVVDNAVCNINYWAALYTTPNASNQLTAVLSGESAASTYDKSDVLTMVWNQARYPTVVDAAISNSVKSLSEAARVAYSTTNGQQTLQSLNTSDPAAIAVLYEPWSLSSVNFQPTTQGSRLIYNSLVIILIIIQEFFYLGYVNGLYVQFKLYTSVAPHRIAIYRHIISAVYTLIGSLCTAGAIWAFRNGWTVNGNQFVLTWMALWLFAHLNFLVLDVITVWLPPPYVPMAMVSWVVLNSTSAMLPFDLSPGFYHWGYALPAHCVYQILIDIWSGGCNPQLYHALPTLFAYEIVAMTVSTIGVYRRAHYACLSQEQEENSCRDNISAALLDVRKDLMAQEAMHDGQGQGTSETEKNQGPATQQPESATILTEQEKLVHIMRNEMARAKAEDESMGIHFTPL</sequence>
<dbReference type="PANTHER" id="PTHR34814">
    <property type="entry name" value="NITROSOGUANIDINE RESISTANCE PROTEIN SNG1"/>
    <property type="match status" value="1"/>
</dbReference>
<dbReference type="AlphaFoldDB" id="A0A1L9P918"/>
<dbReference type="STRING" id="1036611.A0A1L9P918"/>
<feature type="transmembrane region" description="Helical" evidence="2">
    <location>
        <begin position="224"/>
        <end position="244"/>
    </location>
</feature>
<evidence type="ECO:0000256" key="2">
    <source>
        <dbReference type="SAM" id="Phobius"/>
    </source>
</evidence>
<feature type="transmembrane region" description="Helical" evidence="2">
    <location>
        <begin position="30"/>
        <end position="53"/>
    </location>
</feature>
<proteinExistence type="predicted"/>
<keyword evidence="2" id="KW-1133">Transmembrane helix</keyword>
<evidence type="ECO:0000259" key="3">
    <source>
        <dbReference type="Pfam" id="PF12051"/>
    </source>
</evidence>
<feature type="domain" description="DUF3533" evidence="3">
    <location>
        <begin position="33"/>
        <end position="398"/>
    </location>
</feature>
<dbReference type="Pfam" id="PF12051">
    <property type="entry name" value="DUF3533"/>
    <property type="match status" value="1"/>
</dbReference>
<dbReference type="VEuPathDB" id="FungiDB:ASPVEDRAFT_37461"/>
<dbReference type="Proteomes" id="UP000184073">
    <property type="component" value="Unassembled WGS sequence"/>
</dbReference>
<feature type="transmembrane region" description="Helical" evidence="2">
    <location>
        <begin position="301"/>
        <end position="325"/>
    </location>
</feature>
<feature type="compositionally biased region" description="Polar residues" evidence="1">
    <location>
        <begin position="458"/>
        <end position="471"/>
    </location>
</feature>
<dbReference type="EMBL" id="KV878126">
    <property type="protein sequence ID" value="OJI98019.1"/>
    <property type="molecule type" value="Genomic_DNA"/>
</dbReference>